<dbReference type="InterPro" id="IPR016181">
    <property type="entry name" value="Acyl_CoA_acyltransferase"/>
</dbReference>
<keyword evidence="3" id="KW-1185">Reference proteome</keyword>
<dbReference type="GO" id="GO:0016747">
    <property type="term" value="F:acyltransferase activity, transferring groups other than amino-acyl groups"/>
    <property type="evidence" value="ECO:0007669"/>
    <property type="project" value="InterPro"/>
</dbReference>
<dbReference type="SUPFAM" id="SSF55729">
    <property type="entry name" value="Acyl-CoA N-acyltransferases (Nat)"/>
    <property type="match status" value="1"/>
</dbReference>
<sequence length="219" mass="24200">MLDPDFHITSPRLQLWYLNPSNDAHMSMYAALQNSPEILAVRALSGTPAPSKPITVADARASLVKRTEKLAKTGCGRYIISLRDDNNTSPTTSQDTEEKEFIGYVSMQWQRYPDLPCPKIPDLGFSLLAKYYGKGYANEACEALMGYFRETKGQERFAGYTHPDNVSSQKLFKRLGFVYRGIVDVAGVVGDGTPIRSAVWVKGVGDETDLEELGIGPGR</sequence>
<dbReference type="EMBL" id="SWKU01000001">
    <property type="protein sequence ID" value="KAF3010695.1"/>
    <property type="molecule type" value="Genomic_DNA"/>
</dbReference>
<feature type="domain" description="N-acetyltransferase" evidence="1">
    <location>
        <begin position="19"/>
        <end position="178"/>
    </location>
</feature>
<dbReference type="PANTHER" id="PTHR43792">
    <property type="entry name" value="GNAT FAMILY, PUTATIVE (AFU_ORTHOLOGUE AFUA_3G00765)-RELATED-RELATED"/>
    <property type="match status" value="1"/>
</dbReference>
<dbReference type="AlphaFoldDB" id="A0A9P4TPL0"/>
<dbReference type="Gene3D" id="3.40.630.30">
    <property type="match status" value="1"/>
</dbReference>
<comment type="caution">
    <text evidence="2">The sequence shown here is derived from an EMBL/GenBank/DDBJ whole genome shotgun (WGS) entry which is preliminary data.</text>
</comment>
<proteinExistence type="predicted"/>
<organism evidence="2 3">
    <name type="scientific">Curvularia kusanoi</name>
    <name type="common">Cochliobolus kusanoi</name>
    <dbReference type="NCBI Taxonomy" id="90978"/>
    <lineage>
        <taxon>Eukaryota</taxon>
        <taxon>Fungi</taxon>
        <taxon>Dikarya</taxon>
        <taxon>Ascomycota</taxon>
        <taxon>Pezizomycotina</taxon>
        <taxon>Dothideomycetes</taxon>
        <taxon>Pleosporomycetidae</taxon>
        <taxon>Pleosporales</taxon>
        <taxon>Pleosporineae</taxon>
        <taxon>Pleosporaceae</taxon>
        <taxon>Curvularia</taxon>
    </lineage>
</organism>
<gene>
    <name evidence="2" type="ORF">E8E13_005941</name>
</gene>
<evidence type="ECO:0000259" key="1">
    <source>
        <dbReference type="Pfam" id="PF13302"/>
    </source>
</evidence>
<evidence type="ECO:0000313" key="3">
    <source>
        <dbReference type="Proteomes" id="UP000801428"/>
    </source>
</evidence>
<reference evidence="2" key="1">
    <citation type="submission" date="2019-04" db="EMBL/GenBank/DDBJ databases">
        <title>Sequencing of skin fungus with MAO and IRED activity.</title>
        <authorList>
            <person name="Marsaioli A.J."/>
            <person name="Bonatto J.M.C."/>
            <person name="Reis Junior O."/>
        </authorList>
    </citation>
    <scope>NUCLEOTIDE SEQUENCE</scope>
    <source>
        <strain evidence="2">30M1</strain>
    </source>
</reference>
<protein>
    <recommendedName>
        <fullName evidence="1">N-acetyltransferase domain-containing protein</fullName>
    </recommendedName>
</protein>
<dbReference type="Pfam" id="PF13302">
    <property type="entry name" value="Acetyltransf_3"/>
    <property type="match status" value="1"/>
</dbReference>
<evidence type="ECO:0000313" key="2">
    <source>
        <dbReference type="EMBL" id="KAF3010695.1"/>
    </source>
</evidence>
<dbReference type="Proteomes" id="UP000801428">
    <property type="component" value="Unassembled WGS sequence"/>
</dbReference>
<dbReference type="OrthoDB" id="630895at2759"/>
<dbReference type="PANTHER" id="PTHR43792:SF16">
    <property type="entry name" value="N-ACETYLTRANSFERASE DOMAIN-CONTAINING PROTEIN"/>
    <property type="match status" value="1"/>
</dbReference>
<name>A0A9P4TPL0_CURKU</name>
<dbReference type="InterPro" id="IPR000182">
    <property type="entry name" value="GNAT_dom"/>
</dbReference>
<dbReference type="InterPro" id="IPR051531">
    <property type="entry name" value="N-acetyltransferase"/>
</dbReference>
<accession>A0A9P4TPL0</accession>